<feature type="domain" description="FHA" evidence="10">
    <location>
        <begin position="23"/>
        <end position="74"/>
    </location>
</feature>
<keyword evidence="7" id="KW-0067">ATP-binding</keyword>
<dbReference type="SMART" id="SM00387">
    <property type="entry name" value="HATPase_c"/>
    <property type="match status" value="1"/>
</dbReference>
<protein>
    <recommendedName>
        <fullName evidence="2">histidine kinase</fullName>
        <ecNumber evidence="2">2.7.13.3</ecNumber>
    </recommendedName>
</protein>
<evidence type="ECO:0000256" key="1">
    <source>
        <dbReference type="ARBA" id="ARBA00000085"/>
    </source>
</evidence>
<evidence type="ECO:0000256" key="6">
    <source>
        <dbReference type="ARBA" id="ARBA00022777"/>
    </source>
</evidence>
<dbReference type="SMART" id="SM00388">
    <property type="entry name" value="HisKA"/>
    <property type="match status" value="1"/>
</dbReference>
<feature type="compositionally biased region" description="Basic and acidic residues" evidence="9">
    <location>
        <begin position="273"/>
        <end position="294"/>
    </location>
</feature>
<comment type="caution">
    <text evidence="12">The sequence shown here is derived from an EMBL/GenBank/DDBJ whole genome shotgun (WGS) entry which is preliminary data.</text>
</comment>
<dbReference type="SMART" id="SM00065">
    <property type="entry name" value="GAF"/>
    <property type="match status" value="1"/>
</dbReference>
<evidence type="ECO:0000259" key="11">
    <source>
        <dbReference type="PROSITE" id="PS50109"/>
    </source>
</evidence>
<keyword evidence="4" id="KW-0808">Transferase</keyword>
<comment type="catalytic activity">
    <reaction evidence="1">
        <text>ATP + protein L-histidine = ADP + protein N-phospho-L-histidine.</text>
        <dbReference type="EC" id="2.7.13.3"/>
    </reaction>
</comment>
<keyword evidence="13" id="KW-1185">Reference proteome</keyword>
<keyword evidence="3" id="KW-0597">Phosphoprotein</keyword>
<dbReference type="InterPro" id="IPR003018">
    <property type="entry name" value="GAF"/>
</dbReference>
<dbReference type="PROSITE" id="PS50109">
    <property type="entry name" value="HIS_KIN"/>
    <property type="match status" value="1"/>
</dbReference>
<dbReference type="Gene3D" id="3.30.450.40">
    <property type="match status" value="1"/>
</dbReference>
<evidence type="ECO:0000256" key="9">
    <source>
        <dbReference type="SAM" id="MobiDB-lite"/>
    </source>
</evidence>
<dbReference type="SMART" id="SM00240">
    <property type="entry name" value="FHA"/>
    <property type="match status" value="1"/>
</dbReference>
<accession>A0A7W5DYS8</accession>
<evidence type="ECO:0000256" key="5">
    <source>
        <dbReference type="ARBA" id="ARBA00022741"/>
    </source>
</evidence>
<dbReference type="Gene3D" id="3.30.565.10">
    <property type="entry name" value="Histidine kinase-like ATPase, C-terminal domain"/>
    <property type="match status" value="1"/>
</dbReference>
<reference evidence="12 13" key="1">
    <citation type="submission" date="2020-08" db="EMBL/GenBank/DDBJ databases">
        <title>Genomic Encyclopedia of Type Strains, Phase III (KMG-III): the genomes of soil and plant-associated and newly described type strains.</title>
        <authorList>
            <person name="Whitman W."/>
        </authorList>
    </citation>
    <scope>NUCLEOTIDE SEQUENCE [LARGE SCALE GENOMIC DNA]</scope>
    <source>
        <strain evidence="12 13">CECT 8075</strain>
    </source>
</reference>
<evidence type="ECO:0000259" key="10">
    <source>
        <dbReference type="PROSITE" id="PS50006"/>
    </source>
</evidence>
<evidence type="ECO:0000256" key="3">
    <source>
        <dbReference type="ARBA" id="ARBA00022553"/>
    </source>
</evidence>
<keyword evidence="8" id="KW-0902">Two-component regulatory system</keyword>
<dbReference type="EC" id="2.7.13.3" evidence="2"/>
<evidence type="ECO:0000256" key="2">
    <source>
        <dbReference type="ARBA" id="ARBA00012438"/>
    </source>
</evidence>
<organism evidence="12 13">
    <name type="scientific">Aporhodopirellula rubra</name>
    <dbReference type="NCBI Taxonomy" id="980271"/>
    <lineage>
        <taxon>Bacteria</taxon>
        <taxon>Pseudomonadati</taxon>
        <taxon>Planctomycetota</taxon>
        <taxon>Planctomycetia</taxon>
        <taxon>Pirellulales</taxon>
        <taxon>Pirellulaceae</taxon>
        <taxon>Aporhodopirellula</taxon>
    </lineage>
</organism>
<dbReference type="AlphaFoldDB" id="A0A7W5DYS8"/>
<dbReference type="GO" id="GO:0005524">
    <property type="term" value="F:ATP binding"/>
    <property type="evidence" value="ECO:0007669"/>
    <property type="project" value="UniProtKB-KW"/>
</dbReference>
<dbReference type="PRINTS" id="PR00344">
    <property type="entry name" value="BCTRLSENSOR"/>
</dbReference>
<dbReference type="CDD" id="cd00060">
    <property type="entry name" value="FHA"/>
    <property type="match status" value="1"/>
</dbReference>
<feature type="compositionally biased region" description="Low complexity" evidence="9">
    <location>
        <begin position="164"/>
        <end position="177"/>
    </location>
</feature>
<dbReference type="SUPFAM" id="SSF55781">
    <property type="entry name" value="GAF domain-like"/>
    <property type="match status" value="1"/>
</dbReference>
<dbReference type="Gene3D" id="2.60.200.20">
    <property type="match status" value="1"/>
</dbReference>
<dbReference type="CDD" id="cd00075">
    <property type="entry name" value="HATPase"/>
    <property type="match status" value="1"/>
</dbReference>
<dbReference type="InterPro" id="IPR003661">
    <property type="entry name" value="HisK_dim/P_dom"/>
</dbReference>
<dbReference type="InterPro" id="IPR036890">
    <property type="entry name" value="HATPase_C_sf"/>
</dbReference>
<sequence length="642" mass="69670">MASLFVIRGRDQGKHFQVAAPVTRLGRDSTNDIQLLDNEASRGHAEIRCDPTVGRFELIDLGSSNGTYVNSDRVERRELVSGDRIEIGGTLLIFTGGGNVAAMDAAHGVDIVRQVRAGDASRIVSSFSRGGVSRGRNADVSEIAALSKLSGKQVRSKSDRPKTSDSSSVASAKSPAVAEKRNTTGAAPIADSQSAIEVPDESASSVIQSLPDSSKNFLDTDQSLEVMYLTALAVGRTDDLNEVLDRVLKLIFDWVEADRGCVMLRDPETKRLTPAARCDREQSRMSKSKSDKPSKPPGRITISHTILDYVLHHKEGVRTSDAVDDERFDSAASIVQGGVREALCVPLQGRYDVVGALYVDTYTPPGEWLQKKGATRFHDEHLKLITAIGHQAALAIEDTFYYSALLQGERLAAMGQTIATLSHHIKNILQGVRGGSYLIESGLAKDDTEAIRRGWAIVDRNQERISNLVLDMLTFSKEREPQRIDADLNATIHDVIELMQNRADESNIRLVCDLDDDLPIASFDPDAIHRALLNLITNAIDAAESSVRLSSRFDAAVGWIVDVEDDGEGVDEDEREQIFSLFESKKGARGTGLGLPVTAKIMQEHGGSIEVQNADGGGARFRMVLPTVGTDISGESGLDTQI</sequence>
<evidence type="ECO:0000256" key="7">
    <source>
        <dbReference type="ARBA" id="ARBA00022840"/>
    </source>
</evidence>
<dbReference type="InterPro" id="IPR036097">
    <property type="entry name" value="HisK_dim/P_sf"/>
</dbReference>
<name>A0A7W5DYS8_9BACT</name>
<feature type="region of interest" description="Disordered" evidence="9">
    <location>
        <begin position="151"/>
        <end position="207"/>
    </location>
</feature>
<gene>
    <name evidence="12" type="ORF">FHS27_002744</name>
</gene>
<dbReference type="InterPro" id="IPR004358">
    <property type="entry name" value="Sig_transdc_His_kin-like_C"/>
</dbReference>
<dbReference type="PROSITE" id="PS50006">
    <property type="entry name" value="FHA_DOMAIN"/>
    <property type="match status" value="1"/>
</dbReference>
<keyword evidence="6 12" id="KW-0418">Kinase</keyword>
<evidence type="ECO:0000313" key="13">
    <source>
        <dbReference type="Proteomes" id="UP000536179"/>
    </source>
</evidence>
<dbReference type="InterPro" id="IPR005467">
    <property type="entry name" value="His_kinase_dom"/>
</dbReference>
<dbReference type="Pfam" id="PF02518">
    <property type="entry name" value="HATPase_c"/>
    <property type="match status" value="1"/>
</dbReference>
<keyword evidence="5" id="KW-0547">Nucleotide-binding</keyword>
<evidence type="ECO:0000256" key="4">
    <source>
        <dbReference type="ARBA" id="ARBA00022679"/>
    </source>
</evidence>
<dbReference type="SUPFAM" id="SSF49879">
    <property type="entry name" value="SMAD/FHA domain"/>
    <property type="match status" value="1"/>
</dbReference>
<evidence type="ECO:0000313" key="12">
    <source>
        <dbReference type="EMBL" id="MBB3206930.1"/>
    </source>
</evidence>
<dbReference type="Gene3D" id="1.10.287.130">
    <property type="match status" value="1"/>
</dbReference>
<dbReference type="SUPFAM" id="SSF55874">
    <property type="entry name" value="ATPase domain of HSP90 chaperone/DNA topoisomerase II/histidine kinase"/>
    <property type="match status" value="1"/>
</dbReference>
<dbReference type="PANTHER" id="PTHR43065">
    <property type="entry name" value="SENSOR HISTIDINE KINASE"/>
    <property type="match status" value="1"/>
</dbReference>
<dbReference type="SUPFAM" id="SSF47384">
    <property type="entry name" value="Homodimeric domain of signal transducing histidine kinase"/>
    <property type="match status" value="1"/>
</dbReference>
<dbReference type="InterPro" id="IPR008984">
    <property type="entry name" value="SMAD_FHA_dom_sf"/>
</dbReference>
<dbReference type="GO" id="GO:0000155">
    <property type="term" value="F:phosphorelay sensor kinase activity"/>
    <property type="evidence" value="ECO:0007669"/>
    <property type="project" value="InterPro"/>
</dbReference>
<evidence type="ECO:0000256" key="8">
    <source>
        <dbReference type="ARBA" id="ARBA00023012"/>
    </source>
</evidence>
<feature type="domain" description="Histidine kinase" evidence="11">
    <location>
        <begin position="420"/>
        <end position="629"/>
    </location>
</feature>
<proteinExistence type="predicted"/>
<dbReference type="InterPro" id="IPR000253">
    <property type="entry name" value="FHA_dom"/>
</dbReference>
<feature type="region of interest" description="Disordered" evidence="9">
    <location>
        <begin position="273"/>
        <end position="298"/>
    </location>
</feature>
<dbReference type="EMBL" id="JACHXU010000008">
    <property type="protein sequence ID" value="MBB3206930.1"/>
    <property type="molecule type" value="Genomic_DNA"/>
</dbReference>
<dbReference type="Proteomes" id="UP000536179">
    <property type="component" value="Unassembled WGS sequence"/>
</dbReference>
<dbReference type="RefSeq" id="WP_184305345.1">
    <property type="nucleotide sequence ID" value="NZ_JACHXU010000008.1"/>
</dbReference>
<dbReference type="InterPro" id="IPR029016">
    <property type="entry name" value="GAF-like_dom_sf"/>
</dbReference>
<dbReference type="Pfam" id="PF00498">
    <property type="entry name" value="FHA"/>
    <property type="match status" value="1"/>
</dbReference>
<dbReference type="CDD" id="cd00082">
    <property type="entry name" value="HisKA"/>
    <property type="match status" value="1"/>
</dbReference>
<dbReference type="Pfam" id="PF01590">
    <property type="entry name" value="GAF"/>
    <property type="match status" value="1"/>
</dbReference>
<dbReference type="PANTHER" id="PTHR43065:SF10">
    <property type="entry name" value="PEROXIDE STRESS-ACTIVATED HISTIDINE KINASE MAK3"/>
    <property type="match status" value="1"/>
</dbReference>
<dbReference type="InterPro" id="IPR003594">
    <property type="entry name" value="HATPase_dom"/>
</dbReference>